<reference evidence="3" key="1">
    <citation type="journal article" date="2014" name="Proc. Natl. Acad. Sci. U.S.A.">
        <title>Extensive sampling of basidiomycete genomes demonstrates inadequacy of the white-rot/brown-rot paradigm for wood decay fungi.</title>
        <authorList>
            <person name="Riley R."/>
            <person name="Salamov A.A."/>
            <person name="Brown D.W."/>
            <person name="Nagy L.G."/>
            <person name="Floudas D."/>
            <person name="Held B.W."/>
            <person name="Levasseur A."/>
            <person name="Lombard V."/>
            <person name="Morin E."/>
            <person name="Otillar R."/>
            <person name="Lindquist E.A."/>
            <person name="Sun H."/>
            <person name="LaButti K.M."/>
            <person name="Schmutz J."/>
            <person name="Jabbour D."/>
            <person name="Luo H."/>
            <person name="Baker S.E."/>
            <person name="Pisabarro A.G."/>
            <person name="Walton J.D."/>
            <person name="Blanchette R.A."/>
            <person name="Henrissat B."/>
            <person name="Martin F."/>
            <person name="Cullen D."/>
            <person name="Hibbett D.S."/>
            <person name="Grigoriev I.V."/>
        </authorList>
    </citation>
    <scope>NUCLEOTIDE SEQUENCE [LARGE SCALE GENOMIC DNA]</scope>
    <source>
        <strain evidence="3">FD-172 SS1</strain>
    </source>
</reference>
<feature type="signal peptide" evidence="1">
    <location>
        <begin position="1"/>
        <end position="17"/>
    </location>
</feature>
<dbReference type="HOGENOM" id="CLU_070138_0_0_1"/>
<keyword evidence="1" id="KW-0732">Signal</keyword>
<keyword evidence="3" id="KW-1185">Reference proteome</keyword>
<dbReference type="AlphaFoldDB" id="A0A067LRY9"/>
<organism evidence="2 3">
    <name type="scientific">Botryobasidium botryosum (strain FD-172 SS1)</name>
    <dbReference type="NCBI Taxonomy" id="930990"/>
    <lineage>
        <taxon>Eukaryota</taxon>
        <taxon>Fungi</taxon>
        <taxon>Dikarya</taxon>
        <taxon>Basidiomycota</taxon>
        <taxon>Agaricomycotina</taxon>
        <taxon>Agaricomycetes</taxon>
        <taxon>Cantharellales</taxon>
        <taxon>Botryobasidiaceae</taxon>
        <taxon>Botryobasidium</taxon>
    </lineage>
</organism>
<proteinExistence type="predicted"/>
<name>A0A067LRY9_BOTB1</name>
<protein>
    <submittedName>
        <fullName evidence="2">Uncharacterized protein</fullName>
    </submittedName>
</protein>
<dbReference type="Proteomes" id="UP000027195">
    <property type="component" value="Unassembled WGS sequence"/>
</dbReference>
<dbReference type="InterPro" id="IPR053257">
    <property type="entry name" value="Cu-only_SOD"/>
</dbReference>
<dbReference type="GO" id="GO:0006801">
    <property type="term" value="P:superoxide metabolic process"/>
    <property type="evidence" value="ECO:0007669"/>
    <property type="project" value="InterPro"/>
</dbReference>
<evidence type="ECO:0000313" key="2">
    <source>
        <dbReference type="EMBL" id="KDQ05998.1"/>
    </source>
</evidence>
<dbReference type="PANTHER" id="PTHR20910:SF1">
    <property type="entry name" value="SUPEROXIDE DISMUTASE COPPER_ZINC BINDING DOMAIN-CONTAINING PROTEIN"/>
    <property type="match status" value="1"/>
</dbReference>
<accession>A0A067LRY9</accession>
<gene>
    <name evidence="2" type="ORF">BOTBODRAFT_39849</name>
</gene>
<dbReference type="InParanoid" id="A0A067LRY9"/>
<evidence type="ECO:0000313" key="3">
    <source>
        <dbReference type="Proteomes" id="UP000027195"/>
    </source>
</evidence>
<feature type="chain" id="PRO_5001640685" evidence="1">
    <location>
        <begin position="18"/>
        <end position="285"/>
    </location>
</feature>
<evidence type="ECO:0000256" key="1">
    <source>
        <dbReference type="SAM" id="SignalP"/>
    </source>
</evidence>
<dbReference type="SUPFAM" id="SSF49329">
    <property type="entry name" value="Cu,Zn superoxide dismutase-like"/>
    <property type="match status" value="1"/>
</dbReference>
<dbReference type="PANTHER" id="PTHR20910">
    <property type="entry name" value="AGAP001623-PA"/>
    <property type="match status" value="1"/>
</dbReference>
<dbReference type="OrthoDB" id="2015551at2759"/>
<dbReference type="EMBL" id="KL198163">
    <property type="protein sequence ID" value="KDQ05998.1"/>
    <property type="molecule type" value="Genomic_DNA"/>
</dbReference>
<dbReference type="GO" id="GO:0046872">
    <property type="term" value="F:metal ion binding"/>
    <property type="evidence" value="ECO:0007669"/>
    <property type="project" value="InterPro"/>
</dbReference>
<dbReference type="InterPro" id="IPR036423">
    <property type="entry name" value="SOD-like_Cu/Zn_dom_sf"/>
</dbReference>
<sequence length="285" mass="30499">MIFAALLALALAAPALAVPAVRGMPATGKLSAHAHVTGPKFNIDATFDIVGSYDGNPTQVTVKVNSGLTLDPNLGTGEYLYHIHTNPLDPSGNCTLAFAHLDPYNVTESITCDPNFKQYCQEGDFSGKWGKLKGTQSGAIDQFSFSDPFVRFFPQDASLLGRSIVIHSANKTRIACGNITSILDGTMSFSGQPTNKPSSFVTDFPSAAPAQPAILISPFNGTDLPSQTFLDALPYPISFPAIPLDKALNIEFFQHTHDVKVNNVQTTVTQPDAKAAYGYGPTFNW</sequence>
<dbReference type="STRING" id="930990.A0A067LRY9"/>
<dbReference type="Gene3D" id="2.60.40.200">
    <property type="entry name" value="Superoxide dismutase, copper/zinc binding domain"/>
    <property type="match status" value="1"/>
</dbReference>